<dbReference type="PROSITE" id="PS51450">
    <property type="entry name" value="LRR"/>
    <property type="match status" value="4"/>
</dbReference>
<dbReference type="PANTHER" id="PTHR47186">
    <property type="entry name" value="LEUCINE-RICH REPEAT-CONTAINING PROTEIN 57"/>
    <property type="match status" value="1"/>
</dbReference>
<dbReference type="Pfam" id="PF23952">
    <property type="entry name" value="LRR_EndoS"/>
    <property type="match status" value="1"/>
</dbReference>
<dbReference type="PRINTS" id="PR00364">
    <property type="entry name" value="DISEASERSIST"/>
</dbReference>
<dbReference type="SMART" id="SM00369">
    <property type="entry name" value="LRR_TYP"/>
    <property type="match status" value="7"/>
</dbReference>
<name>A0AAN7DYM2_QUERU</name>
<evidence type="ECO:0000259" key="4">
    <source>
        <dbReference type="Pfam" id="PF23247"/>
    </source>
</evidence>
<organism evidence="5 6">
    <name type="scientific">Quercus rubra</name>
    <name type="common">Northern red oak</name>
    <name type="synonym">Quercus borealis</name>
    <dbReference type="NCBI Taxonomy" id="3512"/>
    <lineage>
        <taxon>Eukaryota</taxon>
        <taxon>Viridiplantae</taxon>
        <taxon>Streptophyta</taxon>
        <taxon>Embryophyta</taxon>
        <taxon>Tracheophyta</taxon>
        <taxon>Spermatophyta</taxon>
        <taxon>Magnoliopsida</taxon>
        <taxon>eudicotyledons</taxon>
        <taxon>Gunneridae</taxon>
        <taxon>Pentapetalae</taxon>
        <taxon>rosids</taxon>
        <taxon>fabids</taxon>
        <taxon>Fagales</taxon>
        <taxon>Fagaceae</taxon>
        <taxon>Quercus</taxon>
    </lineage>
</organism>
<dbReference type="PANTHER" id="PTHR47186:SF3">
    <property type="entry name" value="OS09G0267800 PROTEIN"/>
    <property type="match status" value="1"/>
</dbReference>
<feature type="region of interest" description="Disordered" evidence="3">
    <location>
        <begin position="380"/>
        <end position="423"/>
    </location>
</feature>
<feature type="compositionally biased region" description="Basic and acidic residues" evidence="3">
    <location>
        <begin position="1215"/>
        <end position="1233"/>
    </location>
</feature>
<dbReference type="Gene3D" id="1.10.8.430">
    <property type="entry name" value="Helical domain of apoptotic protease-activating factors"/>
    <property type="match status" value="1"/>
</dbReference>
<keyword evidence="2" id="KW-0677">Repeat</keyword>
<dbReference type="Pfam" id="PF23247">
    <property type="entry name" value="LRR_RPS2"/>
    <property type="match status" value="1"/>
</dbReference>
<dbReference type="InterPro" id="IPR032675">
    <property type="entry name" value="LRR_dom_sf"/>
</dbReference>
<evidence type="ECO:0000313" key="6">
    <source>
        <dbReference type="Proteomes" id="UP001324115"/>
    </source>
</evidence>
<evidence type="ECO:0000256" key="2">
    <source>
        <dbReference type="ARBA" id="ARBA00022737"/>
    </source>
</evidence>
<keyword evidence="1" id="KW-0433">Leucine-rich repeat</keyword>
<dbReference type="InterPro" id="IPR042197">
    <property type="entry name" value="Apaf_helical"/>
</dbReference>
<dbReference type="InterPro" id="IPR003591">
    <property type="entry name" value="Leu-rich_rpt_typical-subtyp"/>
</dbReference>
<gene>
    <name evidence="5" type="ORF">RGQ29_007517</name>
</gene>
<feature type="region of interest" description="Disordered" evidence="3">
    <location>
        <begin position="121"/>
        <end position="142"/>
    </location>
</feature>
<proteinExistence type="predicted"/>
<dbReference type="InterPro" id="IPR001611">
    <property type="entry name" value="Leu-rich_rpt"/>
</dbReference>
<feature type="region of interest" description="Disordered" evidence="3">
    <location>
        <begin position="1522"/>
        <end position="1628"/>
    </location>
</feature>
<feature type="region of interest" description="Disordered" evidence="3">
    <location>
        <begin position="1174"/>
        <end position="1314"/>
    </location>
</feature>
<dbReference type="Pfam" id="PF13855">
    <property type="entry name" value="LRR_8"/>
    <property type="match status" value="2"/>
</dbReference>
<sequence>MDENVTTIVLTGKAGVGKTLTASKISERAKQVGIGEIRKAMQVGAGEISSAKQVDTCFGTIWVFPNDLSYPNPGDLSFPNPGDHRPHCVSIAHQLSILSTAEEWEDHSTVIDDEKFTVNDEKKATDDGTGKSGDDTAFKDDEKEATEWSLMERISEKLTKMRSDELEKLIFDMLQNLRIDMLQKLRFDMLQEVKMRFDMLEEVRIDMTAVLQRMIFDISAVLEKMRYDELEKKERLSAELEKIGFDELEKKKRLSAELEKIGFDELEKKERLSAELEKIGFDELEKKKRLSAELEKIGFDELEKKKRLSAELEKKERLSAELEKIGFDDLEKKKRLSAELEKNERLSFVQLEKMKSEINTMIFEKNERLSALLEQMKSEKEKEKEKEKVKSEIPEKEKVKSEIPEKEKENKKEKEKIKSEIPEKGEERKISEISKKLKMISKIKEILGTCLVILDGFPEEMKENETMNYLKEILLLFRNDKVVFKFLITTRRDVTETETGSSKKVFKIEPLSEHDSLLLLNSKVKENVSRHPHFGTISEEIAKKSEGLPAMILMIAEALNHIKEHDFDSGVQMLKGALEEPESAGVNPLLGYVYDLLACTDMALINCCWQSRQLFRKFGGINYEELIACWILEGYIGVNDQFAKAYEEGHCVLMKLIDRCILKLREDGLVTMEGLALTVPDEHCHGCRTSSLGLATVPDDHCHGRGISRLGLASILEYGKELAIGRVAPGEGMIKTPYGPKSWNKVSTLMIDGSRFSGEVLDTMFLQPMKNLQVLAIFNPRFGSLPKFLSANTDLRLLVLRGCDQLENIDQIEHLEKLIVLEISGASSLKNNLPDKFFQNMQQLESLNLSAVPFQSLPSSLSKLTKLRRLILKECSVLEELPYLKQITPNQKLKEIPPSQKLANLEVLDLSGSTSLVKIRDKCLNLEKLQMLDLSQTQINHLPILKELKTLTRLILKNCKSITRLSKFDSLASLHNLGLSGSTTLKQIHHDDSFKNKGGLKVLDLSESGIGSLPSSFTNLPTLESFDLSGVSNLVKIPENTFVGMKCLRSLNLSNTKIEDLPSSISNLENLRQLLLSNCPLKKLPKTERLIRLEKLDLSNASSLVKFEDGSFDHLTKLCYLNFSNTQITSLPSIAKLEKLRQLLLQNCVHLSVLPSLDALKQLEELDLSVKEIENKSPQSSGEPLAEPLKETETKSPVKEMEKKPSDSSGPSTEPLKETEAKSPVKETEKKPSESSGEPLAEPLKETEAKSPVKETENKPSESSGEPSAPVKETEKKPSESSGEPSTEHLKETEAKLSVKETEKKSSGSSGEPLAEPVEAKFLENMVHLRLLNLSGTKLKIKIPLMSNLTSLTNLTELCLGGCELSDTVPSLETYTKLKLLDLSKTNIQSLLSLEILTNLRGLKLRGCTELQQLPVLESLKDLESLDLQETGVKEFPYWISKLTHLKHLDLPKDLQKLDWERIKNLPEELNWDHCGIFKFNENRPCMSLSGTEFFQYLKKNPELWKECFTEFQFSVCALTKGGKDSSKEKKKDKGSIQEKKENKVLSPENKDDKASSQEKKEEKASRQEKKQDKSSSQEKKEDKSSGQEKKEYKTSGQEKKEDKTSSEEKKKEDKTSNKEKKEDKASCKEKREDKSRDICWHRVDPSFRKIYFRTHSFPENISKYLEIIGFDEYPGDVEDVLMKAEYVSLIENDFVESLSNLGVGNLKAMKGCWLERCDEMETIFCREDEMQKNLNILWASNLPKLKSVYSGEMQHDSLLNLTELYLDCCPMLEVVFPSSQLPENLKILEVKFCDELKTLFMPTKVEEYEQHNLEELHLVELPKLTSIGVLEGSNNKTRFPSLKEIKVRECPNLQHLETVLELGGSVENSEIEEY</sequence>
<reference evidence="5 6" key="1">
    <citation type="journal article" date="2023" name="G3 (Bethesda)">
        <title>A haplotype-resolved chromosome-scale genome for Quercus rubra L. provides insights into the genetics of adaptive traits for red oak species.</title>
        <authorList>
            <person name="Kapoor B."/>
            <person name="Jenkins J."/>
            <person name="Schmutz J."/>
            <person name="Zhebentyayeva T."/>
            <person name="Kuelheim C."/>
            <person name="Coggeshall M."/>
            <person name="Heim C."/>
            <person name="Lasky J.R."/>
            <person name="Leites L."/>
            <person name="Islam-Faridi N."/>
            <person name="Romero-Severson J."/>
            <person name="DeLeo V.L."/>
            <person name="Lucas S.M."/>
            <person name="Lazic D."/>
            <person name="Gailing O."/>
            <person name="Carlson J."/>
            <person name="Staton M."/>
        </authorList>
    </citation>
    <scope>NUCLEOTIDE SEQUENCE [LARGE SCALE GENOMIC DNA]</scope>
    <source>
        <strain evidence="5">Pseudo-F2</strain>
    </source>
</reference>
<evidence type="ECO:0000313" key="5">
    <source>
        <dbReference type="EMBL" id="KAK4557781.1"/>
    </source>
</evidence>
<dbReference type="Proteomes" id="UP001324115">
    <property type="component" value="Unassembled WGS sequence"/>
</dbReference>
<feature type="compositionally biased region" description="Basic and acidic residues" evidence="3">
    <location>
        <begin position="1188"/>
        <end position="1206"/>
    </location>
</feature>
<feature type="compositionally biased region" description="Basic and acidic residues" evidence="3">
    <location>
        <begin position="1286"/>
        <end position="1306"/>
    </location>
</feature>
<feature type="compositionally biased region" description="Basic and acidic residues" evidence="3">
    <location>
        <begin position="1243"/>
        <end position="1260"/>
    </location>
</feature>
<accession>A0AAN7DYM2</accession>
<protein>
    <recommendedName>
        <fullName evidence="4">Disease resistance protein At4g27190-like leucine-rich repeats domain-containing protein</fullName>
    </recommendedName>
</protein>
<dbReference type="Gene3D" id="3.80.10.10">
    <property type="entry name" value="Ribonuclease Inhibitor"/>
    <property type="match status" value="5"/>
</dbReference>
<dbReference type="GO" id="GO:0043531">
    <property type="term" value="F:ADP binding"/>
    <property type="evidence" value="ECO:0007669"/>
    <property type="project" value="InterPro"/>
</dbReference>
<evidence type="ECO:0000256" key="3">
    <source>
        <dbReference type="SAM" id="MobiDB-lite"/>
    </source>
</evidence>
<comment type="caution">
    <text evidence="5">The sequence shown here is derived from an EMBL/GenBank/DDBJ whole genome shotgun (WGS) entry which is preliminary data.</text>
</comment>
<evidence type="ECO:0000256" key="1">
    <source>
        <dbReference type="ARBA" id="ARBA00022614"/>
    </source>
</evidence>
<dbReference type="InterPro" id="IPR057135">
    <property type="entry name" value="At4g27190-like_LRR"/>
</dbReference>
<dbReference type="EMBL" id="JAXUIC010000012">
    <property type="protein sequence ID" value="KAK4557781.1"/>
    <property type="molecule type" value="Genomic_DNA"/>
</dbReference>
<dbReference type="SUPFAM" id="SSF52058">
    <property type="entry name" value="L domain-like"/>
    <property type="match status" value="4"/>
</dbReference>
<keyword evidence="6" id="KW-1185">Reference proteome</keyword>
<feature type="domain" description="Disease resistance protein At4g27190-like leucine-rich repeats" evidence="4">
    <location>
        <begin position="1784"/>
        <end position="1857"/>
    </location>
</feature>
<dbReference type="SUPFAM" id="SSF52540">
    <property type="entry name" value="P-loop containing nucleoside triphosphate hydrolases"/>
    <property type="match status" value="1"/>
</dbReference>
<dbReference type="InterPro" id="IPR027417">
    <property type="entry name" value="P-loop_NTPase"/>
</dbReference>